<proteinExistence type="predicted"/>
<keyword evidence="4" id="KW-1185">Reference proteome</keyword>
<evidence type="ECO:0000256" key="1">
    <source>
        <dbReference type="SAM" id="Phobius"/>
    </source>
</evidence>
<keyword evidence="1" id="KW-1133">Transmembrane helix</keyword>
<evidence type="ECO:0000313" key="4">
    <source>
        <dbReference type="Proteomes" id="UP000321039"/>
    </source>
</evidence>
<dbReference type="Pfam" id="PF07963">
    <property type="entry name" value="N_methyl"/>
    <property type="match status" value="1"/>
</dbReference>
<dbReference type="RefSeq" id="WP_148069600.1">
    <property type="nucleotide sequence ID" value="NZ_VRZA01000006.1"/>
</dbReference>
<dbReference type="InterPro" id="IPR054402">
    <property type="entry name" value="Tt1218-like_dom"/>
</dbReference>
<keyword evidence="1" id="KW-0812">Transmembrane</keyword>
<dbReference type="InterPro" id="IPR012902">
    <property type="entry name" value="N_methyl_site"/>
</dbReference>
<dbReference type="Pfam" id="PF22150">
    <property type="entry name" value="Tt1218-like"/>
    <property type="match status" value="1"/>
</dbReference>
<dbReference type="AlphaFoldDB" id="A0A5C8ZSD6"/>
<feature type="transmembrane region" description="Helical" evidence="1">
    <location>
        <begin position="12"/>
        <end position="38"/>
    </location>
</feature>
<dbReference type="PROSITE" id="PS00409">
    <property type="entry name" value="PROKAR_NTER_METHYL"/>
    <property type="match status" value="1"/>
</dbReference>
<evidence type="ECO:0000313" key="3">
    <source>
        <dbReference type="EMBL" id="TXS91366.1"/>
    </source>
</evidence>
<keyword evidence="1" id="KW-0472">Membrane</keyword>
<dbReference type="NCBIfam" id="TIGR02532">
    <property type="entry name" value="IV_pilin_GFxxxE"/>
    <property type="match status" value="1"/>
</dbReference>
<accession>A0A5C8ZSD6</accession>
<evidence type="ECO:0000259" key="2">
    <source>
        <dbReference type="Pfam" id="PF22150"/>
    </source>
</evidence>
<reference evidence="3 4" key="1">
    <citation type="submission" date="2019-08" db="EMBL/GenBank/DDBJ databases">
        <title>Parahaliea maris sp. nov., isolated from the surface seawater.</title>
        <authorList>
            <person name="Liu Y."/>
        </authorList>
    </citation>
    <scope>NUCLEOTIDE SEQUENCE [LARGE SCALE GENOMIC DNA]</scope>
    <source>
        <strain evidence="3 4">HSLHS9</strain>
    </source>
</reference>
<dbReference type="NCBIfam" id="TIGR02523">
    <property type="entry name" value="type_IV_pilV"/>
    <property type="match status" value="1"/>
</dbReference>
<feature type="domain" description="Type IV pilin Tt1218-like" evidence="2">
    <location>
        <begin position="38"/>
        <end position="112"/>
    </location>
</feature>
<gene>
    <name evidence="3" type="primary">pilV</name>
    <name evidence="3" type="ORF">FV139_16715</name>
</gene>
<dbReference type="Proteomes" id="UP000321039">
    <property type="component" value="Unassembled WGS sequence"/>
</dbReference>
<sequence length="192" mass="19740">MNTPINRSSKNSAAGFTLVELAVAVLILAIGALGLAGLQISAKRAGFEAVQRTQAAALATDLFERMRVNPSDLTLYQTAGVGAATGSSLSTPAKNCVSSTCVASELATQDMWQWEQAIDGANATRSGVNTGGLLNAIGCVTVTGRRVTIEIAWQGAELLSDPNSGSGCGTGLYGTDDADRQILQMTSMIGTI</sequence>
<comment type="caution">
    <text evidence="3">The sequence shown here is derived from an EMBL/GenBank/DDBJ whole genome shotgun (WGS) entry which is preliminary data.</text>
</comment>
<organism evidence="3 4">
    <name type="scientific">Parahaliea maris</name>
    <dbReference type="NCBI Taxonomy" id="2716870"/>
    <lineage>
        <taxon>Bacteria</taxon>
        <taxon>Pseudomonadati</taxon>
        <taxon>Pseudomonadota</taxon>
        <taxon>Gammaproteobacteria</taxon>
        <taxon>Cellvibrionales</taxon>
        <taxon>Halieaceae</taxon>
        <taxon>Parahaliea</taxon>
    </lineage>
</organism>
<dbReference type="InterPro" id="IPR013362">
    <property type="entry name" value="Pilus_4_PilV"/>
</dbReference>
<dbReference type="EMBL" id="VRZA01000006">
    <property type="protein sequence ID" value="TXS91366.1"/>
    <property type="molecule type" value="Genomic_DNA"/>
</dbReference>
<name>A0A5C8ZSD6_9GAMM</name>
<protein>
    <submittedName>
        <fullName evidence="3">Type IV pilus modification protein PilV</fullName>
    </submittedName>
</protein>